<dbReference type="SUPFAM" id="SSF102712">
    <property type="entry name" value="JAB1/MPN domain"/>
    <property type="match status" value="1"/>
</dbReference>
<reference evidence="8 9" key="1">
    <citation type="submission" date="2018-08" db="EMBL/GenBank/DDBJ databases">
        <title>Wenzhouxiangella salilacus sp. nov., a novel bacterium isolated from a saline lake in Xinjiang Province, China.</title>
        <authorList>
            <person name="Han S."/>
        </authorList>
    </citation>
    <scope>NUCLEOTIDE SEQUENCE [LARGE SCALE GENOMIC DNA]</scope>
    <source>
        <strain evidence="8 9">XDB06</strain>
    </source>
</reference>
<gene>
    <name evidence="8" type="ORF">DZC52_10300</name>
</gene>
<dbReference type="CDD" id="cd08071">
    <property type="entry name" value="MPN_DUF2466"/>
    <property type="match status" value="1"/>
</dbReference>
<evidence type="ECO:0000259" key="7">
    <source>
        <dbReference type="PROSITE" id="PS50249"/>
    </source>
</evidence>
<dbReference type="PROSITE" id="PS01302">
    <property type="entry name" value="UPF0758"/>
    <property type="match status" value="1"/>
</dbReference>
<dbReference type="Gene3D" id="3.40.140.10">
    <property type="entry name" value="Cytidine Deaminase, domain 2"/>
    <property type="match status" value="1"/>
</dbReference>
<dbReference type="PROSITE" id="PS50249">
    <property type="entry name" value="MPN"/>
    <property type="match status" value="1"/>
</dbReference>
<evidence type="ECO:0000313" key="8">
    <source>
        <dbReference type="EMBL" id="RFF29827.1"/>
    </source>
</evidence>
<dbReference type="GO" id="GO:0006508">
    <property type="term" value="P:proteolysis"/>
    <property type="evidence" value="ECO:0007669"/>
    <property type="project" value="UniProtKB-KW"/>
</dbReference>
<dbReference type="AlphaFoldDB" id="A0A3E1K814"/>
<dbReference type="InterPro" id="IPR046778">
    <property type="entry name" value="UPF0758_N"/>
</dbReference>
<dbReference type="InterPro" id="IPR001405">
    <property type="entry name" value="UPF0758"/>
</dbReference>
<dbReference type="EMBL" id="QUZK01000041">
    <property type="protein sequence ID" value="RFF29827.1"/>
    <property type="molecule type" value="Genomic_DNA"/>
</dbReference>
<dbReference type="InterPro" id="IPR010994">
    <property type="entry name" value="RuvA_2-like"/>
</dbReference>
<evidence type="ECO:0000313" key="9">
    <source>
        <dbReference type="Proteomes" id="UP000260351"/>
    </source>
</evidence>
<dbReference type="RefSeq" id="WP_116651061.1">
    <property type="nucleotide sequence ID" value="NZ_QUZK01000041.1"/>
</dbReference>
<evidence type="ECO:0000256" key="2">
    <source>
        <dbReference type="ARBA" id="ARBA00022723"/>
    </source>
</evidence>
<dbReference type="GO" id="GO:0008237">
    <property type="term" value="F:metallopeptidase activity"/>
    <property type="evidence" value="ECO:0007669"/>
    <property type="project" value="UniProtKB-KW"/>
</dbReference>
<keyword evidence="9" id="KW-1185">Reference proteome</keyword>
<dbReference type="InterPro" id="IPR025657">
    <property type="entry name" value="RadC_JAB"/>
</dbReference>
<evidence type="ECO:0000256" key="3">
    <source>
        <dbReference type="ARBA" id="ARBA00022801"/>
    </source>
</evidence>
<keyword evidence="1" id="KW-0645">Protease</keyword>
<dbReference type="InterPro" id="IPR020891">
    <property type="entry name" value="UPF0758_CS"/>
</dbReference>
<dbReference type="PANTHER" id="PTHR30471">
    <property type="entry name" value="DNA REPAIR PROTEIN RADC"/>
    <property type="match status" value="1"/>
</dbReference>
<dbReference type="OrthoDB" id="9804482at2"/>
<accession>A0A3E1K814</accession>
<dbReference type="Pfam" id="PF04002">
    <property type="entry name" value="RadC"/>
    <property type="match status" value="1"/>
</dbReference>
<dbReference type="NCBIfam" id="NF000642">
    <property type="entry name" value="PRK00024.1"/>
    <property type="match status" value="1"/>
</dbReference>
<keyword evidence="5" id="KW-0482">Metalloprotease</keyword>
<protein>
    <submittedName>
        <fullName evidence="8">JAB domain-containing protein</fullName>
    </submittedName>
</protein>
<evidence type="ECO:0000256" key="5">
    <source>
        <dbReference type="ARBA" id="ARBA00023049"/>
    </source>
</evidence>
<dbReference type="PANTHER" id="PTHR30471:SF3">
    <property type="entry name" value="UPF0758 PROTEIN YEES-RELATED"/>
    <property type="match status" value="1"/>
</dbReference>
<name>A0A3E1K814_9GAMM</name>
<organism evidence="8 9">
    <name type="scientific">Wenzhouxiangella sediminis</name>
    <dbReference type="NCBI Taxonomy" id="1792836"/>
    <lineage>
        <taxon>Bacteria</taxon>
        <taxon>Pseudomonadati</taxon>
        <taxon>Pseudomonadota</taxon>
        <taxon>Gammaproteobacteria</taxon>
        <taxon>Chromatiales</taxon>
        <taxon>Wenzhouxiangellaceae</taxon>
        <taxon>Wenzhouxiangella</taxon>
    </lineage>
</organism>
<comment type="caution">
    <text evidence="8">The sequence shown here is derived from an EMBL/GenBank/DDBJ whole genome shotgun (WGS) entry which is preliminary data.</text>
</comment>
<proteinExistence type="inferred from homology"/>
<dbReference type="GO" id="GO:0046872">
    <property type="term" value="F:metal ion binding"/>
    <property type="evidence" value="ECO:0007669"/>
    <property type="project" value="UniProtKB-KW"/>
</dbReference>
<dbReference type="InterPro" id="IPR037518">
    <property type="entry name" value="MPN"/>
</dbReference>
<evidence type="ECO:0000256" key="1">
    <source>
        <dbReference type="ARBA" id="ARBA00022670"/>
    </source>
</evidence>
<feature type="domain" description="MPN" evidence="7">
    <location>
        <begin position="102"/>
        <end position="224"/>
    </location>
</feature>
<evidence type="ECO:0000256" key="4">
    <source>
        <dbReference type="ARBA" id="ARBA00022833"/>
    </source>
</evidence>
<dbReference type="NCBIfam" id="TIGR00608">
    <property type="entry name" value="radc"/>
    <property type="match status" value="1"/>
</dbReference>
<dbReference type="SUPFAM" id="SSF47781">
    <property type="entry name" value="RuvA domain 2-like"/>
    <property type="match status" value="1"/>
</dbReference>
<comment type="similarity">
    <text evidence="6">Belongs to the UPF0758 family.</text>
</comment>
<keyword evidence="3" id="KW-0378">Hydrolase</keyword>
<keyword evidence="2" id="KW-0479">Metal-binding</keyword>
<keyword evidence="4" id="KW-0862">Zinc</keyword>
<sequence length="224" mass="24499">MRIADWPMTERPRERLLAGGPEGLSDAELLAILLRTGARGLSALDLARSLISRHGGLRGLLEADVDAFCDTPGLGPAKYAQLQAALEMARRHLRENLERGQPLTSPQATREFLRAALRDRPHEAFCALHLDTRHRVIAFDELFAGTIDSAHVHPRVVVEKALARRAAALIVAHNHPSGIAEPSQADLAITRRLRDALALVDIRLLDHFIVGDGEVVSLAERGLV</sequence>
<evidence type="ECO:0000256" key="6">
    <source>
        <dbReference type="RuleBase" id="RU003797"/>
    </source>
</evidence>
<dbReference type="Pfam" id="PF20582">
    <property type="entry name" value="UPF0758_N"/>
    <property type="match status" value="1"/>
</dbReference>
<dbReference type="Proteomes" id="UP000260351">
    <property type="component" value="Unassembled WGS sequence"/>
</dbReference>